<evidence type="ECO:0000259" key="8">
    <source>
        <dbReference type="Pfam" id="PF00501"/>
    </source>
</evidence>
<comment type="similarity">
    <text evidence="1">Belongs to the ATP-dependent AMP-binding enzyme family.</text>
</comment>
<dbReference type="InterPro" id="IPR032387">
    <property type="entry name" value="ACAS_N"/>
</dbReference>
<evidence type="ECO:0000256" key="7">
    <source>
        <dbReference type="NCBIfam" id="TIGR02188"/>
    </source>
</evidence>
<dbReference type="Proteomes" id="UP000470772">
    <property type="component" value="Unassembled WGS sequence"/>
</dbReference>
<reference evidence="11 12" key="1">
    <citation type="submission" date="2019-10" db="EMBL/GenBank/DDBJ databases">
        <title>Sequencing and Assembly of Multiple Reported Metal-Biooxidizing Members of the Extremely Thermoacidophilic Archaeal Family Sulfolobaceae.</title>
        <authorList>
            <person name="Counts J.A."/>
            <person name="Kelly R.M."/>
        </authorList>
    </citation>
    <scope>NUCLEOTIDE SEQUENCE [LARGE SCALE GENOMIC DNA]</scope>
    <source>
        <strain evidence="11 12">DSM 6482</strain>
    </source>
</reference>
<dbReference type="GO" id="GO:0043955">
    <property type="term" value="F:3-hydroxypropionyl-CoA synthetase activity"/>
    <property type="evidence" value="ECO:0007669"/>
    <property type="project" value="UniProtKB-EC"/>
</dbReference>
<dbReference type="InterPro" id="IPR042099">
    <property type="entry name" value="ANL_N_sf"/>
</dbReference>
<dbReference type="EC" id="6.2.1.1" evidence="7"/>
<keyword evidence="2 11" id="KW-0436">Ligase</keyword>
<dbReference type="FunFam" id="3.40.50.12780:FF:000001">
    <property type="entry name" value="Acetyl-coenzyme A synthetase"/>
    <property type="match status" value="1"/>
</dbReference>
<proteinExistence type="inferred from homology"/>
<dbReference type="AlphaFoldDB" id="A0A6A9QWY4"/>
<dbReference type="GO" id="GO:0016208">
    <property type="term" value="F:AMP binding"/>
    <property type="evidence" value="ECO:0007669"/>
    <property type="project" value="InterPro"/>
</dbReference>
<feature type="domain" description="AMP-binding enzyme C-terminal" evidence="9">
    <location>
        <begin position="534"/>
        <end position="611"/>
    </location>
</feature>
<evidence type="ECO:0000259" key="10">
    <source>
        <dbReference type="Pfam" id="PF16177"/>
    </source>
</evidence>
<dbReference type="InterPro" id="IPR045851">
    <property type="entry name" value="AMP-bd_C_sf"/>
</dbReference>
<dbReference type="PANTHER" id="PTHR24095:SF232">
    <property type="entry name" value="ACETYL-COENZYME A SYNTHETASE"/>
    <property type="match status" value="1"/>
</dbReference>
<comment type="function">
    <text evidence="6">Plays a role in the autotrophic CO(2) fixation pathway. Activates 3-hydroxypropionate to its CoA ester. Can also activate propionate, and to a lesser extent acrylate, acetate and butyrate.</text>
</comment>
<evidence type="ECO:0000256" key="4">
    <source>
        <dbReference type="ARBA" id="ARBA00022840"/>
    </source>
</evidence>
<dbReference type="PANTHER" id="PTHR24095">
    <property type="entry name" value="ACETYL-COENZYME A SYNTHETASE"/>
    <property type="match status" value="1"/>
</dbReference>
<dbReference type="NCBIfam" id="TIGR02188">
    <property type="entry name" value="Ac_CoA_lig_AcsA"/>
    <property type="match status" value="1"/>
</dbReference>
<evidence type="ECO:0000313" key="12">
    <source>
        <dbReference type="Proteomes" id="UP000470772"/>
    </source>
</evidence>
<dbReference type="NCBIfam" id="NF001208">
    <property type="entry name" value="PRK00174.1"/>
    <property type="match status" value="1"/>
</dbReference>
<accession>A0A6A9QWY4</accession>
<feature type="domain" description="Acetyl-coenzyme A synthetase N-terminal" evidence="10">
    <location>
        <begin position="24"/>
        <end position="78"/>
    </location>
</feature>
<evidence type="ECO:0000256" key="5">
    <source>
        <dbReference type="ARBA" id="ARBA00051214"/>
    </source>
</evidence>
<dbReference type="GO" id="GO:0043427">
    <property type="term" value="P:carbon fixation by 3-hydroxypropionate cycle"/>
    <property type="evidence" value="ECO:0007669"/>
    <property type="project" value="UniProtKB-ARBA"/>
</dbReference>
<dbReference type="Pfam" id="PF16177">
    <property type="entry name" value="ACAS_N"/>
    <property type="match status" value="1"/>
</dbReference>
<dbReference type="InterPro" id="IPR020845">
    <property type="entry name" value="AMP-binding_CS"/>
</dbReference>
<dbReference type="Pfam" id="PF13193">
    <property type="entry name" value="AMP-binding_C"/>
    <property type="match status" value="1"/>
</dbReference>
<dbReference type="SUPFAM" id="SSF56801">
    <property type="entry name" value="Acetyl-CoA synthetase-like"/>
    <property type="match status" value="1"/>
</dbReference>
<comment type="caution">
    <text evidence="11">The sequence shown here is derived from an EMBL/GenBank/DDBJ whole genome shotgun (WGS) entry which is preliminary data.</text>
</comment>
<dbReference type="InterPro" id="IPR025110">
    <property type="entry name" value="AMP-bd_C"/>
</dbReference>
<comment type="catalytic activity">
    <reaction evidence="5">
        <text>3-hydroxypropanoate + ATP + CoA = 3-hydroxypropanoyl-CoA + AMP + diphosphate</text>
        <dbReference type="Rhea" id="RHEA:26534"/>
        <dbReference type="ChEBI" id="CHEBI:16510"/>
        <dbReference type="ChEBI" id="CHEBI:30616"/>
        <dbReference type="ChEBI" id="CHEBI:33019"/>
        <dbReference type="ChEBI" id="CHEBI:57287"/>
        <dbReference type="ChEBI" id="CHEBI:58528"/>
        <dbReference type="ChEBI" id="CHEBI:456215"/>
        <dbReference type="EC" id="6.2.1.36"/>
    </reaction>
</comment>
<evidence type="ECO:0000259" key="9">
    <source>
        <dbReference type="Pfam" id="PF13193"/>
    </source>
</evidence>
<sequence length="657" mass="73507">MDNVLAEKEGKELEEFADYNERVYKAMYKESVENPGKFWGKVAEELITWKEPWKEVFVQKDPMTEWFTGAKVNASYNAVDRHLNSHRKFKAAIAWESEKGERKVVTYQDLYYEVNKWANALKQLGVQKGDRVTIYMPLTPEGVIAMLACARIGAIHSVIFAGFGPQAIADRIQDAGSKVVITADGYYRRGKLVELKKAVDEALNILGDKSTVKHVLVFRRANNEISVKEGRDVFFDEVGKFKPIEPEWVESNHPLFILYTSGTTGKPKGITHSTGGYITGTGAMLLWSYGLDKENDVLFNTSDIGWIVGHSYITYAPLVMGRTVVIYESAPDYPYPDKWAELIEHYRATTFGTSATFLRYLMKYGEENIKMHDLSSLRIIVTNGEVLNYAPWKFGLESVGGGKVYMSHQWWQTETGAPNLGYLPGLFFLKMKSGPSSGFPLPGNKIEVVDEQGNPAKPRERGYLVMKPPFPPNMMIAMWNDPGNERIKKTYFSKFNGVYYPGDYAMMDEGGYVWVLGRADETLKIAAHRIGAGEVESAITSYPAVAEAAVVGVPDPQKGESAHAFVVLKQGYAPSEKLAKEIQNHVKTVMGAIVIPEVHFVNTLPKTRSGKVMRRVIKAVVMGSNMGDISTMEDEASMEEIKKASEELKKQLANQPS</sequence>
<keyword evidence="4" id="KW-0067">ATP-binding</keyword>
<keyword evidence="12" id="KW-1185">Reference proteome</keyword>
<dbReference type="InterPro" id="IPR000873">
    <property type="entry name" value="AMP-dep_synth/lig_dom"/>
</dbReference>
<gene>
    <name evidence="11" type="primary">acs</name>
    <name evidence="11" type="ORF">GC250_08900</name>
</gene>
<evidence type="ECO:0000313" key="11">
    <source>
        <dbReference type="EMBL" id="MUN29552.1"/>
    </source>
</evidence>
<evidence type="ECO:0000256" key="6">
    <source>
        <dbReference type="ARBA" id="ARBA00059013"/>
    </source>
</evidence>
<evidence type="ECO:0000256" key="1">
    <source>
        <dbReference type="ARBA" id="ARBA00006432"/>
    </source>
</evidence>
<dbReference type="EMBL" id="WGGD01000005">
    <property type="protein sequence ID" value="MUN29552.1"/>
    <property type="molecule type" value="Genomic_DNA"/>
</dbReference>
<dbReference type="Gene3D" id="3.30.300.30">
    <property type="match status" value="1"/>
</dbReference>
<dbReference type="GO" id="GO:0019427">
    <property type="term" value="P:acetyl-CoA biosynthetic process from acetate"/>
    <property type="evidence" value="ECO:0007669"/>
    <property type="project" value="UniProtKB-UniRule"/>
</dbReference>
<dbReference type="Pfam" id="PF00501">
    <property type="entry name" value="AMP-binding"/>
    <property type="match status" value="1"/>
</dbReference>
<dbReference type="Gene3D" id="3.40.50.12780">
    <property type="entry name" value="N-terminal domain of ligase-like"/>
    <property type="match status" value="1"/>
</dbReference>
<dbReference type="GO" id="GO:0005524">
    <property type="term" value="F:ATP binding"/>
    <property type="evidence" value="ECO:0007669"/>
    <property type="project" value="UniProtKB-KW"/>
</dbReference>
<keyword evidence="3" id="KW-0547">Nucleotide-binding</keyword>
<protein>
    <recommendedName>
        <fullName evidence="7">Acetate--CoA ligase</fullName>
        <ecNumber evidence="7">6.2.1.1</ecNumber>
    </recommendedName>
</protein>
<dbReference type="RefSeq" id="WP_156017131.1">
    <property type="nucleotide sequence ID" value="NZ_WGGD01000005.1"/>
</dbReference>
<dbReference type="InterPro" id="IPR011904">
    <property type="entry name" value="Ac_CoA_lig"/>
</dbReference>
<evidence type="ECO:0000256" key="2">
    <source>
        <dbReference type="ARBA" id="ARBA00022598"/>
    </source>
</evidence>
<organism evidence="11 12">
    <name type="scientific">Sulfuracidifex metallicus DSM 6482 = JCM 9184</name>
    <dbReference type="NCBI Taxonomy" id="523847"/>
    <lineage>
        <taxon>Archaea</taxon>
        <taxon>Thermoproteota</taxon>
        <taxon>Thermoprotei</taxon>
        <taxon>Sulfolobales</taxon>
        <taxon>Sulfolobaceae</taxon>
        <taxon>Sulfuracidifex</taxon>
    </lineage>
</organism>
<dbReference type="GO" id="GO:0003987">
    <property type="term" value="F:acetate-CoA ligase activity"/>
    <property type="evidence" value="ECO:0007669"/>
    <property type="project" value="UniProtKB-UniRule"/>
</dbReference>
<name>A0A6A9QWY4_SULME</name>
<feature type="domain" description="AMP-dependent synthetase/ligase" evidence="8">
    <location>
        <begin position="90"/>
        <end position="469"/>
    </location>
</feature>
<dbReference type="PROSITE" id="PS00455">
    <property type="entry name" value="AMP_BINDING"/>
    <property type="match status" value="1"/>
</dbReference>
<evidence type="ECO:0000256" key="3">
    <source>
        <dbReference type="ARBA" id="ARBA00022741"/>
    </source>
</evidence>